<dbReference type="Pfam" id="PF08239">
    <property type="entry name" value="SH3_3"/>
    <property type="match status" value="1"/>
</dbReference>
<feature type="transmembrane region" description="Helical" evidence="2">
    <location>
        <begin position="72"/>
        <end position="91"/>
    </location>
</feature>
<evidence type="ECO:0000259" key="3">
    <source>
        <dbReference type="PROSITE" id="PS51781"/>
    </source>
</evidence>
<dbReference type="SUPFAM" id="SSF50044">
    <property type="entry name" value="SH3-domain"/>
    <property type="match status" value="1"/>
</dbReference>
<organism evidence="4 5">
    <name type="scientific">Acidaminococcus fermentans</name>
    <dbReference type="NCBI Taxonomy" id="905"/>
    <lineage>
        <taxon>Bacteria</taxon>
        <taxon>Bacillati</taxon>
        <taxon>Bacillota</taxon>
        <taxon>Negativicutes</taxon>
        <taxon>Acidaminococcales</taxon>
        <taxon>Acidaminococcaceae</taxon>
        <taxon>Acidaminococcus</taxon>
    </lineage>
</organism>
<feature type="region of interest" description="Disordered" evidence="1">
    <location>
        <begin position="25"/>
        <end position="53"/>
    </location>
</feature>
<gene>
    <name evidence="4" type="ORF">FX155_02035</name>
</gene>
<dbReference type="Pfam" id="PF13240">
    <property type="entry name" value="Zn_Ribbon_1"/>
    <property type="match status" value="1"/>
</dbReference>
<keyword evidence="2" id="KW-0472">Membrane</keyword>
<feature type="domain" description="SH3b" evidence="3">
    <location>
        <begin position="137"/>
        <end position="199"/>
    </location>
</feature>
<dbReference type="InterPro" id="IPR003646">
    <property type="entry name" value="SH3-like_bac-type"/>
</dbReference>
<dbReference type="RefSeq" id="WP_154487692.1">
    <property type="nucleotide sequence ID" value="NZ_VULN01000002.1"/>
</dbReference>
<keyword evidence="2" id="KW-1133">Transmembrane helix</keyword>
<keyword evidence="2" id="KW-0812">Transmembrane</keyword>
<reference evidence="4 5" key="1">
    <citation type="submission" date="2019-08" db="EMBL/GenBank/DDBJ databases">
        <title>In-depth cultivation of the pig gut microbiome towards novel bacterial diversity and tailored functional studies.</title>
        <authorList>
            <person name="Wylensek D."/>
            <person name="Hitch T.C.A."/>
            <person name="Clavel T."/>
        </authorList>
    </citation>
    <scope>NUCLEOTIDE SEQUENCE [LARGE SCALE GENOMIC DNA]</scope>
    <source>
        <strain evidence="4 5">WCA-389-WT-5B</strain>
    </source>
</reference>
<evidence type="ECO:0000256" key="1">
    <source>
        <dbReference type="SAM" id="MobiDB-lite"/>
    </source>
</evidence>
<dbReference type="SMART" id="SM00287">
    <property type="entry name" value="SH3b"/>
    <property type="match status" value="1"/>
</dbReference>
<dbReference type="Gene3D" id="2.30.30.40">
    <property type="entry name" value="SH3 Domains"/>
    <property type="match status" value="1"/>
</dbReference>
<dbReference type="EMBL" id="VULN01000002">
    <property type="protein sequence ID" value="MSS81398.1"/>
    <property type="molecule type" value="Genomic_DNA"/>
</dbReference>
<feature type="region of interest" description="Disordered" evidence="1">
    <location>
        <begin position="95"/>
        <end position="139"/>
    </location>
</feature>
<proteinExistence type="predicted"/>
<dbReference type="AlphaFoldDB" id="A0A6N7VZU5"/>
<name>A0A6N7VZU5_ACIFE</name>
<protein>
    <submittedName>
        <fullName evidence="4">SH3 domain-containing protein</fullName>
    </submittedName>
</protein>
<dbReference type="InterPro" id="IPR036028">
    <property type="entry name" value="SH3-like_dom_sf"/>
</dbReference>
<dbReference type="Proteomes" id="UP000441455">
    <property type="component" value="Unassembled WGS sequence"/>
</dbReference>
<evidence type="ECO:0000313" key="4">
    <source>
        <dbReference type="EMBL" id="MSS81398.1"/>
    </source>
</evidence>
<sequence>MAKFCAHCGNQLTEEEKFCPVCGTPVEQSAAPAQPDQQEKGATQPAPQPQKASFETFQPREDLPHKSGRGKWIALVILLMLAAAGAGIFFARQKDAGSDTKPAVTQEEKKPGTSAPKTQPKAEGADQKAADGKKTDKSFGKITGTDVRLRAGAGTNTDIVDYFDEGEKVEITGRKDNWYRVKRDNGQTGYVSVQFCRRL</sequence>
<comment type="caution">
    <text evidence="4">The sequence shown here is derived from an EMBL/GenBank/DDBJ whole genome shotgun (WGS) entry which is preliminary data.</text>
</comment>
<dbReference type="OrthoDB" id="9816557at2"/>
<evidence type="ECO:0000256" key="2">
    <source>
        <dbReference type="SAM" id="Phobius"/>
    </source>
</evidence>
<accession>A0A6N7VZU5</accession>
<evidence type="ECO:0000313" key="5">
    <source>
        <dbReference type="Proteomes" id="UP000441455"/>
    </source>
</evidence>
<dbReference type="CDD" id="cd00174">
    <property type="entry name" value="SH3"/>
    <property type="match status" value="1"/>
</dbReference>
<dbReference type="InterPro" id="IPR026870">
    <property type="entry name" value="Zinc_ribbon_dom"/>
</dbReference>
<dbReference type="PROSITE" id="PS51781">
    <property type="entry name" value="SH3B"/>
    <property type="match status" value="1"/>
</dbReference>
<feature type="compositionally biased region" description="Basic and acidic residues" evidence="1">
    <location>
        <begin position="123"/>
        <end position="139"/>
    </location>
</feature>